<dbReference type="SMART" id="SM00855">
    <property type="entry name" value="PGAM"/>
    <property type="match status" value="1"/>
</dbReference>
<dbReference type="EMBL" id="LLVT01000003">
    <property type="protein sequence ID" value="KSW10492.1"/>
    <property type="molecule type" value="Genomic_DNA"/>
</dbReference>
<reference evidence="1 2" key="1">
    <citation type="submission" date="2015-10" db="EMBL/GenBank/DDBJ databases">
        <title>Draft Genome of Actinomyces odontolyticus subsp. actinosynbacter strain XH001.</title>
        <authorList>
            <person name="Mclean J.S."/>
            <person name="He X."/>
        </authorList>
    </citation>
    <scope>NUCLEOTIDE SEQUENCE [LARGE SCALE GENOMIC DNA]</scope>
    <source>
        <strain evidence="1 2">XH001</strain>
    </source>
</reference>
<organism evidence="1 2">
    <name type="scientific">Schaalia odontolytica</name>
    <dbReference type="NCBI Taxonomy" id="1660"/>
    <lineage>
        <taxon>Bacteria</taxon>
        <taxon>Bacillati</taxon>
        <taxon>Actinomycetota</taxon>
        <taxon>Actinomycetes</taxon>
        <taxon>Actinomycetales</taxon>
        <taxon>Actinomycetaceae</taxon>
        <taxon>Schaalia</taxon>
    </lineage>
</organism>
<comment type="caution">
    <text evidence="1">The sequence shown here is derived from an EMBL/GenBank/DDBJ whole genome shotgun (WGS) entry which is preliminary data.</text>
</comment>
<name>A0A0V8RQR5_9ACTO</name>
<dbReference type="OrthoDB" id="9810154at2"/>
<evidence type="ECO:0000313" key="2">
    <source>
        <dbReference type="Proteomes" id="UP000054686"/>
    </source>
</evidence>
<dbReference type="InterPro" id="IPR013078">
    <property type="entry name" value="His_Pase_superF_clade-1"/>
</dbReference>
<dbReference type="Gene3D" id="3.40.50.1240">
    <property type="entry name" value="Phosphoglycerate mutase-like"/>
    <property type="match status" value="1"/>
</dbReference>
<gene>
    <name evidence="1" type="ORF">APY09_08275</name>
</gene>
<dbReference type="InterPro" id="IPR029033">
    <property type="entry name" value="His_PPase_superfam"/>
</dbReference>
<accession>A0A0V8RQR5</accession>
<dbReference type="CDD" id="cd07067">
    <property type="entry name" value="HP_PGM_like"/>
    <property type="match status" value="1"/>
</dbReference>
<proteinExistence type="predicted"/>
<dbReference type="Proteomes" id="UP000054686">
    <property type="component" value="Unassembled WGS sequence"/>
</dbReference>
<protein>
    <submittedName>
        <fullName evidence="1">Histidine phosphatase</fullName>
    </submittedName>
</protein>
<sequence length="160" mass="17262">MPTLVLVRHAQAAYSYPDHTRPLTHAGVDQAARLGGVLSREIGAFDVAVCSDATRAQQTFAQINQHVSIRDSWFDRGVYNADEEDILTLARTFEGTSALIVGHEPTISGAGYVLARENDRGEAARGVPTATALILTFDGTWEDLAPSNCALRTVLTPPTR</sequence>
<dbReference type="Pfam" id="PF00300">
    <property type="entry name" value="His_Phos_1"/>
    <property type="match status" value="1"/>
</dbReference>
<dbReference type="AlphaFoldDB" id="A0A0V8RQR5"/>
<dbReference type="RefSeq" id="WP_060567364.1">
    <property type="nucleotide sequence ID" value="NZ_CP040006.1"/>
</dbReference>
<dbReference type="SUPFAM" id="SSF53254">
    <property type="entry name" value="Phosphoglycerate mutase-like"/>
    <property type="match status" value="1"/>
</dbReference>
<evidence type="ECO:0000313" key="1">
    <source>
        <dbReference type="EMBL" id="KSW10492.1"/>
    </source>
</evidence>